<organism evidence="3 4">
    <name type="scientific">Peptoniphilus lacrimalis</name>
    <dbReference type="NCBI Taxonomy" id="33031"/>
    <lineage>
        <taxon>Bacteria</taxon>
        <taxon>Bacillati</taxon>
        <taxon>Bacillota</taxon>
        <taxon>Tissierellia</taxon>
        <taxon>Tissierellales</taxon>
        <taxon>Peptoniphilaceae</taxon>
        <taxon>Peptoniphilus</taxon>
    </lineage>
</organism>
<dbReference type="Gene3D" id="3.10.310.30">
    <property type="match status" value="1"/>
</dbReference>
<dbReference type="GO" id="GO:0016787">
    <property type="term" value="F:hydrolase activity"/>
    <property type="evidence" value="ECO:0007669"/>
    <property type="project" value="UniProtKB-KW"/>
</dbReference>
<dbReference type="SUPFAM" id="SSF64182">
    <property type="entry name" value="DHH phosphoesterases"/>
    <property type="match status" value="1"/>
</dbReference>
<keyword evidence="3" id="KW-0378">Hydrolase</keyword>
<reference evidence="3 4" key="1">
    <citation type="submission" date="2018-06" db="EMBL/GenBank/DDBJ databases">
        <authorList>
            <consortium name="Pathogen Informatics"/>
            <person name="Doyle S."/>
        </authorList>
    </citation>
    <scope>NUCLEOTIDE SEQUENCE [LARGE SCALE GENOMIC DNA]</scope>
    <source>
        <strain evidence="3 4">NCTC13149</strain>
    </source>
</reference>
<evidence type="ECO:0000313" key="4">
    <source>
        <dbReference type="Proteomes" id="UP000255517"/>
    </source>
</evidence>
<dbReference type="InterPro" id="IPR003156">
    <property type="entry name" value="DHHA1_dom"/>
</dbReference>
<sequence>MVKNFNEYIKILEEKINKANTIAIASHMNPDGDNLGSKLCLYKLFKNLNKEVYVIENDQVPTAEKFLPGVEHLVDSDTLEDKKIDLMIVTDCGDIERIGRAESIFKKADFTVNIDHHETNVEFADLNLVDMKAPAVCEFLYLILKQMNFSIDKDMATCLYTGISTDTGSFKYDSIRPLTFEVAIELLKIGIDINKITVNLYQRRSKEKTELLIRALNNIRYYENNKIGLVSINEKDIFETGARKSDSDGIVEFVRDIDGIELSIFINEKKDYYKLSTRSKTYVDCTKIAKVFGGGGHIRAAGATLYKKDYPNLCDAINRIIDLSSNEI</sequence>
<evidence type="ECO:0000313" key="3">
    <source>
        <dbReference type="EMBL" id="SUB57120.1"/>
    </source>
</evidence>
<dbReference type="OrthoDB" id="9803668at2"/>
<dbReference type="Gene3D" id="3.90.1640.10">
    <property type="entry name" value="inorganic pyrophosphatase (n-terminal core)"/>
    <property type="match status" value="1"/>
</dbReference>
<gene>
    <name evidence="3" type="primary">nrnA_1</name>
    <name evidence="3" type="ORF">NCTC13149_00936</name>
</gene>
<dbReference type="Pfam" id="PF01368">
    <property type="entry name" value="DHH"/>
    <property type="match status" value="1"/>
</dbReference>
<dbReference type="GO" id="GO:0003676">
    <property type="term" value="F:nucleic acid binding"/>
    <property type="evidence" value="ECO:0007669"/>
    <property type="project" value="InterPro"/>
</dbReference>
<name>A0A379C4C9_9FIRM</name>
<dbReference type="Proteomes" id="UP000255517">
    <property type="component" value="Unassembled WGS sequence"/>
</dbReference>
<dbReference type="InterPro" id="IPR038763">
    <property type="entry name" value="DHH_sf"/>
</dbReference>
<protein>
    <submittedName>
        <fullName evidence="3">Bifunctional oligoribonuclease and PAP phosphatase nrnA</fullName>
        <ecNumber evidence="3">3.1.-.-</ecNumber>
    </submittedName>
</protein>
<feature type="domain" description="DHHA1" evidence="2">
    <location>
        <begin position="239"/>
        <end position="321"/>
    </location>
</feature>
<dbReference type="Pfam" id="PF02272">
    <property type="entry name" value="DHHA1"/>
    <property type="match status" value="1"/>
</dbReference>
<dbReference type="PANTHER" id="PTHR47618">
    <property type="entry name" value="BIFUNCTIONAL OLIGORIBONUCLEASE AND PAP PHOSPHATASE NRNA"/>
    <property type="match status" value="1"/>
</dbReference>
<dbReference type="PANTHER" id="PTHR47618:SF1">
    <property type="entry name" value="BIFUNCTIONAL OLIGORIBONUCLEASE AND PAP PHOSPHATASE NRNA"/>
    <property type="match status" value="1"/>
</dbReference>
<dbReference type="EC" id="3.1.-.-" evidence="3"/>
<feature type="domain" description="DDH" evidence="1">
    <location>
        <begin position="22"/>
        <end position="163"/>
    </location>
</feature>
<dbReference type="STRING" id="1122949.GCA_000378725_00679"/>
<dbReference type="AlphaFoldDB" id="A0A379C4C9"/>
<dbReference type="RefSeq" id="WP_019034565.1">
    <property type="nucleotide sequence ID" value="NZ_UGSZ01000001.1"/>
</dbReference>
<evidence type="ECO:0000259" key="2">
    <source>
        <dbReference type="Pfam" id="PF02272"/>
    </source>
</evidence>
<dbReference type="InterPro" id="IPR001667">
    <property type="entry name" value="DDH_dom"/>
</dbReference>
<evidence type="ECO:0000259" key="1">
    <source>
        <dbReference type="Pfam" id="PF01368"/>
    </source>
</evidence>
<dbReference type="InterPro" id="IPR051319">
    <property type="entry name" value="Oligoribo/pAp-PDE_c-di-AMP_PDE"/>
</dbReference>
<accession>A0A379C4C9</accession>
<proteinExistence type="predicted"/>
<dbReference type="EMBL" id="UGSZ01000001">
    <property type="protein sequence ID" value="SUB57120.1"/>
    <property type="molecule type" value="Genomic_DNA"/>
</dbReference>